<protein>
    <submittedName>
        <fullName evidence="1">Uncharacterized protein</fullName>
    </submittedName>
</protein>
<reference evidence="1 2" key="1">
    <citation type="journal article" date="2021" name="Hortic Res">
        <title>High-quality reference genome and annotation aids understanding of berry development for evergreen blueberry (Vaccinium darrowii).</title>
        <authorList>
            <person name="Yu J."/>
            <person name="Hulse-Kemp A.M."/>
            <person name="Babiker E."/>
            <person name="Staton M."/>
        </authorList>
    </citation>
    <scope>NUCLEOTIDE SEQUENCE [LARGE SCALE GENOMIC DNA]</scope>
    <source>
        <strain evidence="2">cv. NJ 8807/NJ 8810</strain>
        <tissue evidence="1">Young leaf</tissue>
    </source>
</reference>
<gene>
    <name evidence="1" type="ORF">Vadar_017802</name>
</gene>
<keyword evidence="2" id="KW-1185">Reference proteome</keyword>
<accession>A0ACB7XZQ3</accession>
<evidence type="ECO:0000313" key="1">
    <source>
        <dbReference type="EMBL" id="KAH7846759.1"/>
    </source>
</evidence>
<organism evidence="1 2">
    <name type="scientific">Vaccinium darrowii</name>
    <dbReference type="NCBI Taxonomy" id="229202"/>
    <lineage>
        <taxon>Eukaryota</taxon>
        <taxon>Viridiplantae</taxon>
        <taxon>Streptophyta</taxon>
        <taxon>Embryophyta</taxon>
        <taxon>Tracheophyta</taxon>
        <taxon>Spermatophyta</taxon>
        <taxon>Magnoliopsida</taxon>
        <taxon>eudicotyledons</taxon>
        <taxon>Gunneridae</taxon>
        <taxon>Pentapetalae</taxon>
        <taxon>asterids</taxon>
        <taxon>Ericales</taxon>
        <taxon>Ericaceae</taxon>
        <taxon>Vaccinioideae</taxon>
        <taxon>Vaccinieae</taxon>
        <taxon>Vaccinium</taxon>
    </lineage>
</organism>
<dbReference type="EMBL" id="CM037155">
    <property type="protein sequence ID" value="KAH7846759.1"/>
    <property type="molecule type" value="Genomic_DNA"/>
</dbReference>
<sequence>MERVLLEVLADEVKIGNRPNNTFRTSSFNRVSTVIAEKFQVECSSDHVEHHLRTVKTAWGFIDQLRDKSGFGWDDNMKMITASPSVYIKHVQAHPTHDKYLNKKIEMYDEIALVVSKDRAKGNFAKSFGDVDLEARLEIEPIHLDDENAFEDISNDKNAGKQSAWSSGTSSQPRAHHKPGRDTYDEESDIKTISDKLGQVADAITELTWDRLDVQALHDEVMKMEGFDEAFLGSAFDYLVENERPGKAFMAKSINLRRIWLENFSM</sequence>
<name>A0ACB7XZQ3_9ERIC</name>
<dbReference type="Proteomes" id="UP000828048">
    <property type="component" value="Chromosome 5"/>
</dbReference>
<comment type="caution">
    <text evidence="1">The sequence shown here is derived from an EMBL/GenBank/DDBJ whole genome shotgun (WGS) entry which is preliminary data.</text>
</comment>
<proteinExistence type="predicted"/>
<evidence type="ECO:0000313" key="2">
    <source>
        <dbReference type="Proteomes" id="UP000828048"/>
    </source>
</evidence>